<dbReference type="AlphaFoldDB" id="A0A1F6C161"/>
<gene>
    <name evidence="1" type="ORF">A3G50_02570</name>
</gene>
<protein>
    <submittedName>
        <fullName evidence="1">Uncharacterized protein</fullName>
    </submittedName>
</protein>
<reference evidence="1 2" key="1">
    <citation type="journal article" date="2016" name="Nat. Commun.">
        <title>Thousands of microbial genomes shed light on interconnected biogeochemical processes in an aquifer system.</title>
        <authorList>
            <person name="Anantharaman K."/>
            <person name="Brown C.T."/>
            <person name="Hug L.A."/>
            <person name="Sharon I."/>
            <person name="Castelle C.J."/>
            <person name="Probst A.J."/>
            <person name="Thomas B.C."/>
            <person name="Singh A."/>
            <person name="Wilkins M.J."/>
            <person name="Karaoz U."/>
            <person name="Brodie E.L."/>
            <person name="Williams K.H."/>
            <person name="Hubbard S.S."/>
            <person name="Banfield J.F."/>
        </authorList>
    </citation>
    <scope>NUCLEOTIDE SEQUENCE [LARGE SCALE GENOMIC DNA]</scope>
</reference>
<comment type="caution">
    <text evidence="1">The sequence shown here is derived from an EMBL/GenBank/DDBJ whole genome shotgun (WGS) entry which is preliminary data.</text>
</comment>
<proteinExistence type="predicted"/>
<name>A0A1F6C161_9BACT</name>
<sequence>MGLRASRSSFQQIIPLASPLYILFIISLNTGRPGSLADWASEKIFSIGRLNLEARLVNSFVWDSIDKTCRSSVSEDLRQ</sequence>
<dbReference type="Proteomes" id="UP000176633">
    <property type="component" value="Unassembled WGS sequence"/>
</dbReference>
<dbReference type="EMBL" id="MFKM01000038">
    <property type="protein sequence ID" value="OGG42803.1"/>
    <property type="molecule type" value="Genomic_DNA"/>
</dbReference>
<evidence type="ECO:0000313" key="1">
    <source>
        <dbReference type="EMBL" id="OGG42803.1"/>
    </source>
</evidence>
<evidence type="ECO:0000313" key="2">
    <source>
        <dbReference type="Proteomes" id="UP000176633"/>
    </source>
</evidence>
<organism evidence="1 2">
    <name type="scientific">Candidatus Jorgensenbacteria bacterium RIFCSPLOWO2_12_FULL_42_11</name>
    <dbReference type="NCBI Taxonomy" id="1798473"/>
    <lineage>
        <taxon>Bacteria</taxon>
        <taxon>Candidatus Joergenseniibacteriota</taxon>
    </lineage>
</organism>
<accession>A0A1F6C161</accession>